<reference evidence="2" key="1">
    <citation type="journal article" date="2021" name="Proc. Natl. Acad. Sci. U.S.A.">
        <title>A Catalog of Tens of Thousands of Viruses from Human Metagenomes Reveals Hidden Associations with Chronic Diseases.</title>
        <authorList>
            <person name="Tisza M.J."/>
            <person name="Buck C.B."/>
        </authorList>
    </citation>
    <scope>NUCLEOTIDE SEQUENCE</scope>
    <source>
        <strain evidence="2">CtMOb8</strain>
    </source>
</reference>
<evidence type="ECO:0000259" key="1">
    <source>
        <dbReference type="PROSITE" id="PS50943"/>
    </source>
</evidence>
<proteinExistence type="predicted"/>
<dbReference type="Gene3D" id="1.10.260.40">
    <property type="entry name" value="lambda repressor-like DNA-binding domains"/>
    <property type="match status" value="1"/>
</dbReference>
<protein>
    <submittedName>
        <fullName evidence="2">Cro/C1-type HTH DNA-binding domain protein</fullName>
    </submittedName>
</protein>
<dbReference type="PROSITE" id="PS50943">
    <property type="entry name" value="HTH_CROC1"/>
    <property type="match status" value="1"/>
</dbReference>
<accession>A0A8S5Q019</accession>
<dbReference type="GO" id="GO:0003677">
    <property type="term" value="F:DNA binding"/>
    <property type="evidence" value="ECO:0007669"/>
    <property type="project" value="UniProtKB-KW"/>
</dbReference>
<dbReference type="Pfam" id="PF13443">
    <property type="entry name" value="HTH_26"/>
    <property type="match status" value="1"/>
</dbReference>
<dbReference type="InterPro" id="IPR010982">
    <property type="entry name" value="Lambda_DNA-bd_dom_sf"/>
</dbReference>
<organism evidence="2">
    <name type="scientific">Siphoviridae sp. ctMOb8</name>
    <dbReference type="NCBI Taxonomy" id="2825460"/>
    <lineage>
        <taxon>Viruses</taxon>
        <taxon>Duplodnaviria</taxon>
        <taxon>Heunggongvirae</taxon>
        <taxon>Uroviricota</taxon>
        <taxon>Caudoviricetes</taxon>
    </lineage>
</organism>
<dbReference type="SMART" id="SM00530">
    <property type="entry name" value="HTH_XRE"/>
    <property type="match status" value="1"/>
</dbReference>
<dbReference type="CDD" id="cd00093">
    <property type="entry name" value="HTH_XRE"/>
    <property type="match status" value="1"/>
</dbReference>
<feature type="domain" description="HTH cro/C1-type" evidence="1">
    <location>
        <begin position="15"/>
        <end position="68"/>
    </location>
</feature>
<dbReference type="SUPFAM" id="SSF47413">
    <property type="entry name" value="lambda repressor-like DNA-binding domains"/>
    <property type="match status" value="1"/>
</dbReference>
<sequence length="119" mass="13575">MPRPLQISQSDNTIIKQIMQDKGITIDELATRMGRAKTTIINQLKLSNMTINSLAAIAKALDVEIADLFPVPDGYVHYEERRKANIFPTQKQNAENVTKDEFALFCKFKEFMKKEGKEV</sequence>
<keyword evidence="2" id="KW-0238">DNA-binding</keyword>
<name>A0A8S5Q019_9CAUD</name>
<dbReference type="InterPro" id="IPR001387">
    <property type="entry name" value="Cro/C1-type_HTH"/>
</dbReference>
<evidence type="ECO:0000313" key="2">
    <source>
        <dbReference type="EMBL" id="DAE12099.1"/>
    </source>
</evidence>
<dbReference type="EMBL" id="BK015544">
    <property type="protein sequence ID" value="DAE12099.1"/>
    <property type="molecule type" value="Genomic_DNA"/>
</dbReference>